<dbReference type="EMBL" id="LYUD01000115">
    <property type="protein sequence ID" value="OAZ70845.1"/>
    <property type="molecule type" value="Genomic_DNA"/>
</dbReference>
<name>A0A1A0D723_ACEPA</name>
<dbReference type="PATRIC" id="fig|438.15.peg.2433"/>
<protein>
    <submittedName>
        <fullName evidence="1">Uncharacterized protein</fullName>
    </submittedName>
</protein>
<comment type="caution">
    <text evidence="1">The sequence shown here is derived from an EMBL/GenBank/DDBJ whole genome shotgun (WGS) entry which is preliminary data.</text>
</comment>
<reference evidence="1 2" key="1">
    <citation type="submission" date="2016-05" db="EMBL/GenBank/DDBJ databases">
        <title>Genome sequencing of Acetobacter pasteurianus strain SRCM100623.</title>
        <authorList>
            <person name="Song Y.R."/>
        </authorList>
    </citation>
    <scope>NUCLEOTIDE SEQUENCE [LARGE SCALE GENOMIC DNA]</scope>
    <source>
        <strain evidence="1 2">SRCM100623</strain>
    </source>
</reference>
<organism evidence="1 2">
    <name type="scientific">Acetobacter pasteurianus</name>
    <name type="common">Acetobacter turbidans</name>
    <dbReference type="NCBI Taxonomy" id="438"/>
    <lineage>
        <taxon>Bacteria</taxon>
        <taxon>Pseudomonadati</taxon>
        <taxon>Pseudomonadota</taxon>
        <taxon>Alphaproteobacteria</taxon>
        <taxon>Acetobacterales</taxon>
        <taxon>Acetobacteraceae</taxon>
        <taxon>Acetobacter</taxon>
    </lineage>
</organism>
<evidence type="ECO:0000313" key="1">
    <source>
        <dbReference type="EMBL" id="OAZ70845.1"/>
    </source>
</evidence>
<accession>A0A1A0D723</accession>
<gene>
    <name evidence="1" type="ORF">SRCM100623_02196</name>
</gene>
<sequence>MSRQTIYDRNYQTLGYIEDDNDRATAYDRNWNTLGYYENGRTYDRNWQTIAEGNVLSALIYNAQ</sequence>
<dbReference type="RefSeq" id="WP_003628884.1">
    <property type="nucleotide sequence ID" value="NZ_LYUD01000115.1"/>
</dbReference>
<dbReference type="Proteomes" id="UP000093796">
    <property type="component" value="Unassembled WGS sequence"/>
</dbReference>
<dbReference type="OrthoDB" id="7279062at2"/>
<evidence type="ECO:0000313" key="2">
    <source>
        <dbReference type="Proteomes" id="UP000093796"/>
    </source>
</evidence>
<proteinExistence type="predicted"/>
<dbReference type="AlphaFoldDB" id="A0A1A0D723"/>